<dbReference type="EMBL" id="OM869585">
    <property type="protein sequence ID" value="UPW41368.1"/>
    <property type="molecule type" value="Genomic_DNA"/>
</dbReference>
<organism evidence="1">
    <name type="scientific">Dipodfec virus UA06Rod_22</name>
    <dbReference type="NCBI Taxonomy" id="2929322"/>
    <lineage>
        <taxon>Viruses</taxon>
        <taxon>Monodnaviria</taxon>
        <taxon>Sangervirae</taxon>
        <taxon>Phixviricota</taxon>
        <taxon>Malgrandaviricetes</taxon>
        <taxon>Petitvirales</taxon>
        <taxon>Microviridae</taxon>
    </lineage>
</organism>
<proteinExistence type="predicted"/>
<evidence type="ECO:0000313" key="1">
    <source>
        <dbReference type="EMBL" id="UPW41368.1"/>
    </source>
</evidence>
<reference evidence="1" key="1">
    <citation type="submission" date="2022-02" db="EMBL/GenBank/DDBJ databases">
        <title>Towards deciphering the DNA virus diversity associated with rodent species in the families Cricetidae and Heteromyidae.</title>
        <authorList>
            <person name="Lund M."/>
            <person name="Larsen B.B."/>
            <person name="Gryseels S."/>
            <person name="Kraberger S."/>
            <person name="Rowsey D.M."/>
            <person name="Steger L."/>
            <person name="Yule K.M."/>
            <person name="Upham N.S."/>
            <person name="Worobey M."/>
            <person name="Van Doorslaer K."/>
            <person name="Varsani A."/>
        </authorList>
    </citation>
    <scope>NUCLEOTIDE SEQUENCE</scope>
    <source>
        <strain evidence="1">UA06Rod_22</strain>
    </source>
</reference>
<name>A0A976R8P0_9VIRU</name>
<sequence length="43" mass="4864">MNFNLTTIFGFAVQVTIGYYDSANKEFTLCGLNLIKKMENKNA</sequence>
<accession>A0A976R8P0</accession>
<protein>
    <submittedName>
        <fullName evidence="1">Uncharacterized protein</fullName>
    </submittedName>
</protein>